<dbReference type="AlphaFoldDB" id="A0A177F4Q1"/>
<feature type="region of interest" description="Disordered" evidence="3">
    <location>
        <begin position="861"/>
        <end position="880"/>
    </location>
</feature>
<dbReference type="FunFam" id="3.40.50.720:FF:000386">
    <property type="entry name" value="Quinate repressor protein"/>
    <property type="match status" value="1"/>
</dbReference>
<dbReference type="Gene3D" id="3.40.50.10860">
    <property type="entry name" value="Leucine Dehydrogenase, chain A, domain 1"/>
    <property type="match status" value="1"/>
</dbReference>
<dbReference type="InterPro" id="IPR046346">
    <property type="entry name" value="Aminoacid_DH-like_N_sf"/>
</dbReference>
<dbReference type="CDD" id="cd01065">
    <property type="entry name" value="NAD_bind_Shikimate_DH"/>
    <property type="match status" value="1"/>
</dbReference>
<comment type="similarity">
    <text evidence="1">In the 2nd section; belongs to the type-I 3-dehydroquinase family.</text>
</comment>
<comment type="similarity">
    <text evidence="2">In the N-terminal section; belongs to the shikimate kinase family.</text>
</comment>
<dbReference type="Pfam" id="PF08501">
    <property type="entry name" value="Shikimate_dh_N"/>
    <property type="match status" value="1"/>
</dbReference>
<dbReference type="InterPro" id="IPR031322">
    <property type="entry name" value="Shikimate/glucono_kinase"/>
</dbReference>
<dbReference type="SUPFAM" id="SSF53223">
    <property type="entry name" value="Aminoacid dehydrogenase-like, N-terminal domain"/>
    <property type="match status" value="1"/>
</dbReference>
<dbReference type="GO" id="GO:0003855">
    <property type="term" value="F:3-dehydroquinate dehydratase activity"/>
    <property type="evidence" value="ECO:0007669"/>
    <property type="project" value="InterPro"/>
</dbReference>
<dbReference type="Pfam" id="PF01202">
    <property type="entry name" value="SKI"/>
    <property type="match status" value="1"/>
</dbReference>
<dbReference type="EMBL" id="LVKK01000054">
    <property type="protein sequence ID" value="OAG38570.1"/>
    <property type="molecule type" value="Genomic_DNA"/>
</dbReference>
<proteinExistence type="inferred from homology"/>
<dbReference type="Gene3D" id="3.40.50.300">
    <property type="entry name" value="P-loop containing nucleotide triphosphate hydrolases"/>
    <property type="match status" value="1"/>
</dbReference>
<dbReference type="SUPFAM" id="SSF51735">
    <property type="entry name" value="NAD(P)-binding Rossmann-fold domains"/>
    <property type="match status" value="1"/>
</dbReference>
<evidence type="ECO:0000256" key="2">
    <source>
        <dbReference type="ARBA" id="ARBA00009349"/>
    </source>
</evidence>
<dbReference type="GO" id="GO:0004764">
    <property type="term" value="F:shikimate 3-dehydrogenase (NADP+) activity"/>
    <property type="evidence" value="ECO:0007669"/>
    <property type="project" value="InterPro"/>
</dbReference>
<feature type="compositionally biased region" description="Polar residues" evidence="3">
    <location>
        <begin position="51"/>
        <end position="66"/>
    </location>
</feature>
<dbReference type="Pfam" id="PF01488">
    <property type="entry name" value="Shikimate_DH"/>
    <property type="match status" value="1"/>
</dbReference>
<comment type="caution">
    <text evidence="7">The sequence shown here is derived from an EMBL/GenBank/DDBJ whole genome shotgun (WGS) entry which is preliminary data.</text>
</comment>
<dbReference type="Pfam" id="PF18317">
    <property type="entry name" value="SDH_C"/>
    <property type="match status" value="1"/>
</dbReference>
<dbReference type="OrthoDB" id="4415835at2759"/>
<dbReference type="Gene3D" id="3.20.20.70">
    <property type="entry name" value="Aldolase class I"/>
    <property type="match status" value="1"/>
</dbReference>
<dbReference type="InterPro" id="IPR036291">
    <property type="entry name" value="NAD(P)-bd_dom_sf"/>
</dbReference>
<evidence type="ECO:0000313" key="7">
    <source>
        <dbReference type="EMBL" id="OAG38570.1"/>
    </source>
</evidence>
<dbReference type="InterPro" id="IPR013708">
    <property type="entry name" value="Shikimate_DH-bd_N"/>
</dbReference>
<evidence type="ECO:0000259" key="4">
    <source>
        <dbReference type="Pfam" id="PF01488"/>
    </source>
</evidence>
<protein>
    <submittedName>
        <fullName evidence="7">Uncharacterized protein</fullName>
    </submittedName>
</protein>
<evidence type="ECO:0000259" key="6">
    <source>
        <dbReference type="Pfam" id="PF18317"/>
    </source>
</evidence>
<dbReference type="Gene3D" id="3.40.50.720">
    <property type="entry name" value="NAD(P)-binding Rossmann-like Domain"/>
    <property type="match status" value="1"/>
</dbReference>
<evidence type="ECO:0000313" key="8">
    <source>
        <dbReference type="Proteomes" id="UP000077002"/>
    </source>
</evidence>
<accession>A0A177F4Q1</accession>
<dbReference type="InterPro" id="IPR013785">
    <property type="entry name" value="Aldolase_TIM"/>
</dbReference>
<feature type="region of interest" description="Disordered" evidence="3">
    <location>
        <begin position="47"/>
        <end position="75"/>
    </location>
</feature>
<feature type="compositionally biased region" description="Acidic residues" evidence="3">
    <location>
        <begin position="863"/>
        <end position="880"/>
    </location>
</feature>
<dbReference type="GeneID" id="34602386"/>
<feature type="domain" description="SDH C-terminal" evidence="6">
    <location>
        <begin position="818"/>
        <end position="848"/>
    </location>
</feature>
<dbReference type="GO" id="GO:0009423">
    <property type="term" value="P:chorismate biosynthetic process"/>
    <property type="evidence" value="ECO:0007669"/>
    <property type="project" value="TreeGrafter"/>
</dbReference>
<dbReference type="InterPro" id="IPR041121">
    <property type="entry name" value="SDH_C"/>
</dbReference>
<reference evidence="7 8" key="1">
    <citation type="submission" date="2016-03" db="EMBL/GenBank/DDBJ databases">
        <title>Draft genome sequence of the Fonsecaea monophora CBS 269.37.</title>
        <authorList>
            <person name="Bombassaro A."/>
            <person name="Vinicius W.A."/>
            <person name="De Hoog S."/>
            <person name="Sun J."/>
            <person name="Souza E.M."/>
            <person name="Raittz R.T."/>
            <person name="Costa F."/>
            <person name="Leao A.C."/>
            <person name="Tadra-Sfeir M.Z."/>
            <person name="Baura V."/>
            <person name="Balsanelli E."/>
            <person name="Pedrosa F.O."/>
            <person name="Moreno L.F."/>
            <person name="Steffens M.B."/>
            <person name="Xi L."/>
            <person name="Bocca A.L."/>
            <person name="Felipe M.S."/>
            <person name="Teixeira M."/>
            <person name="Telles Filho F.Q."/>
            <person name="Azevedo C.M."/>
            <person name="Gomes R."/>
            <person name="Vicente V.A."/>
        </authorList>
    </citation>
    <scope>NUCLEOTIDE SEQUENCE [LARGE SCALE GENOMIC DNA]</scope>
    <source>
        <strain evidence="7 8">CBS 269.37</strain>
    </source>
</reference>
<dbReference type="Pfam" id="PF01487">
    <property type="entry name" value="DHquinase_I"/>
    <property type="match status" value="1"/>
</dbReference>
<dbReference type="InterPro" id="IPR001381">
    <property type="entry name" value="DHquinase_I"/>
</dbReference>
<dbReference type="InterPro" id="IPR006151">
    <property type="entry name" value="Shikm_DH/Glu-tRNA_Rdtase"/>
</dbReference>
<evidence type="ECO:0000259" key="5">
    <source>
        <dbReference type="Pfam" id="PF08501"/>
    </source>
</evidence>
<sequence length="880" mass="97612">MANGVSECTLHIDSLQMRSSTDERSSWYPKAELASLHRIDLTAAARHPSVAAQNEPTLQQTSNHSLKTPVPDGSTASRLFHPEASLVLVGIRASGKRSLGLIAATALGRRFVTEDHYFQTVNGMSRQDYLKIHGSEQFHRQDIETSKRMLEDNRFRCVIDCGLGSLTSGLQEYLRRYSQTNPVVFVLRDMEQIKATLNLDDRATKLLDQGNATHRKCSNFDFYNLEDDSMNGSADVDMAADRASPNYSFKLRNAQADFSSFVRFITGCSLPDPTVLSPFSLDGPVESRTYSHALLIKSSDFAEGRVDFGALEAAGDVLEIFVDQWQSDTPRMLSKMVATARRALTVPILLSASRGLSASHTTEIYVAVLLQGLRLGVQYISIDLDLDPSHIDHLGLVKGHTKLIGNYSYYSSKDKNWTDPNLQNVYTRARDFKFDMVRILEVPTSRQENDAAIWFAEQLKQLPGPRLVTIIYNVGFLGRTSQILNPVLTAVTHPSLPNAETQPFWPQLSSKQIISALFDSFVFDPLQFYVVGANVLGSLSPAMHNAGYSLLGLKHRYSTKTIMTRADIDLLAKDDALGGLSVVQPYKVKLLPHMHALSGHAKAIGALNTLIPLRQQPEGPQGVIPSLDIQAQLRNRAGRIVGWFGDNTDFISIMICVSRSLSPRNAIQPKTTCLIIGAGGMARAAVYAMLQLGCKHIFVYNRTVSNTQALARHFNDWTRSQMDRVTSPTAPEPVQVVEHITDPWPTGFAPPTIVVSCVTQEVLDGKPGANFEMPEQWLTSPSGGVVVEMAYMTRETPLTKQIKRFRDSTQRPWVLVDGIEALIEQAVGQFELMTGRKAPKRCMAEAARAAIRNNAATYRYGEEGGDEEEMEMELEEEEEN</sequence>
<organism evidence="7 8">
    <name type="scientific">Fonsecaea monophora</name>
    <dbReference type="NCBI Taxonomy" id="254056"/>
    <lineage>
        <taxon>Eukaryota</taxon>
        <taxon>Fungi</taxon>
        <taxon>Dikarya</taxon>
        <taxon>Ascomycota</taxon>
        <taxon>Pezizomycotina</taxon>
        <taxon>Eurotiomycetes</taxon>
        <taxon>Chaetothyriomycetidae</taxon>
        <taxon>Chaetothyriales</taxon>
        <taxon>Herpotrichiellaceae</taxon>
        <taxon>Fonsecaea</taxon>
    </lineage>
</organism>
<dbReference type="RefSeq" id="XP_022510522.1">
    <property type="nucleotide sequence ID" value="XM_022657187.1"/>
</dbReference>
<gene>
    <name evidence="7" type="ORF">AYO21_07230</name>
</gene>
<evidence type="ECO:0000256" key="3">
    <source>
        <dbReference type="SAM" id="MobiDB-lite"/>
    </source>
</evidence>
<dbReference type="Proteomes" id="UP000077002">
    <property type="component" value="Unassembled WGS sequence"/>
</dbReference>
<keyword evidence="8" id="KW-1185">Reference proteome</keyword>
<dbReference type="GO" id="GO:0003866">
    <property type="term" value="F:3-phosphoshikimate 1-carboxyvinyltransferase activity"/>
    <property type="evidence" value="ECO:0007669"/>
    <property type="project" value="TreeGrafter"/>
</dbReference>
<dbReference type="SUPFAM" id="SSF51569">
    <property type="entry name" value="Aldolase"/>
    <property type="match status" value="1"/>
</dbReference>
<name>A0A177F4Q1_9EURO</name>
<feature type="domain" description="Quinate/shikimate 5-dehydrogenase/glutamyl-tRNA reductase" evidence="4">
    <location>
        <begin position="671"/>
        <end position="716"/>
    </location>
</feature>
<dbReference type="PANTHER" id="PTHR21090:SF17">
    <property type="entry name" value="QUINATE REPRESSOR PROTEIN"/>
    <property type="match status" value="1"/>
</dbReference>
<feature type="domain" description="Shikimate dehydrogenase substrate binding N-terminal" evidence="5">
    <location>
        <begin position="530"/>
        <end position="610"/>
    </location>
</feature>
<dbReference type="SUPFAM" id="SSF52540">
    <property type="entry name" value="P-loop containing nucleoside triphosphate hydrolases"/>
    <property type="match status" value="1"/>
</dbReference>
<dbReference type="InterPro" id="IPR027417">
    <property type="entry name" value="P-loop_NTPase"/>
</dbReference>
<evidence type="ECO:0000256" key="1">
    <source>
        <dbReference type="ARBA" id="ARBA00006477"/>
    </source>
</evidence>
<dbReference type="PANTHER" id="PTHR21090">
    <property type="entry name" value="AROM/DEHYDROQUINATE SYNTHASE"/>
    <property type="match status" value="1"/>
</dbReference>